<dbReference type="OrthoDB" id="9797531at2"/>
<dbReference type="InterPro" id="IPR010921">
    <property type="entry name" value="Trp_repressor/repl_initiator"/>
</dbReference>
<dbReference type="PANTHER" id="PTHR33795">
    <property type="entry name" value="INSERTION ELEMENT IS150 PROTEIN INSJ"/>
    <property type="match status" value="1"/>
</dbReference>
<dbReference type="SUPFAM" id="SSF48295">
    <property type="entry name" value="TrpR-like"/>
    <property type="match status" value="1"/>
</dbReference>
<dbReference type="InterPro" id="IPR052057">
    <property type="entry name" value="IS150/IS1296_orfA-like"/>
</dbReference>
<evidence type="ECO:0000313" key="4">
    <source>
        <dbReference type="Proteomes" id="UP000198642"/>
    </source>
</evidence>
<dbReference type="Proteomes" id="UP000198642">
    <property type="component" value="Unassembled WGS sequence"/>
</dbReference>
<keyword evidence="4" id="KW-1185">Reference proteome</keyword>
<protein>
    <submittedName>
        <fullName evidence="3">Transposase and inactivated derivatives</fullName>
    </submittedName>
</protein>
<evidence type="ECO:0000313" key="3">
    <source>
        <dbReference type="EMBL" id="SFB29628.1"/>
    </source>
</evidence>
<dbReference type="Pfam" id="PF13518">
    <property type="entry name" value="HTH_28"/>
    <property type="match status" value="2"/>
</dbReference>
<comment type="similarity">
    <text evidence="1">Belongs to the IS150/IS1296 orfA family.</text>
</comment>
<gene>
    <name evidence="3" type="ORF">SAMN04488072_1141</name>
</gene>
<organism evidence="3 4">
    <name type="scientific">Lentibacillus halodurans</name>
    <dbReference type="NCBI Taxonomy" id="237679"/>
    <lineage>
        <taxon>Bacteria</taxon>
        <taxon>Bacillati</taxon>
        <taxon>Bacillota</taxon>
        <taxon>Bacilli</taxon>
        <taxon>Bacillales</taxon>
        <taxon>Bacillaceae</taxon>
        <taxon>Lentibacillus</taxon>
    </lineage>
</organism>
<dbReference type="EMBL" id="FOJW01000014">
    <property type="protein sequence ID" value="SFB29628.1"/>
    <property type="molecule type" value="Genomic_DNA"/>
</dbReference>
<dbReference type="InterPro" id="IPR009057">
    <property type="entry name" value="Homeodomain-like_sf"/>
</dbReference>
<sequence>MPRKNYTIEFKQIVLDAYEHKGFSLRGIYQKYGVHHTALMDWKKSVTKYRWKNLKRTSSKKKVYTKKVKLAAISDYLAKHYSLKDVIEKYGISSTSVLRKWIRDYNGHREIQGSGGRRNAMTKGRKTTWQERIEIVQAALDNEKDYQKTAVTHQVFYQQVYHWVSKYENGGWDALKDQRGRSKREEALTSQQKMKLDIRRIEKENERLRAKECFFKKVRGDRKGAVVSRVRLDIAQYYRNEQRLNGLSPMEYRKKAA</sequence>
<accession>A0A1I0ZZ93</accession>
<evidence type="ECO:0000259" key="2">
    <source>
        <dbReference type="Pfam" id="PF13518"/>
    </source>
</evidence>
<dbReference type="AlphaFoldDB" id="A0A1I0ZZ93"/>
<dbReference type="InterPro" id="IPR036388">
    <property type="entry name" value="WH-like_DNA-bd_sf"/>
</dbReference>
<name>A0A1I0ZZ93_9BACI</name>
<dbReference type="RefSeq" id="WP_090240190.1">
    <property type="nucleotide sequence ID" value="NZ_FOJW01000014.1"/>
</dbReference>
<reference evidence="3 4" key="1">
    <citation type="submission" date="2016-10" db="EMBL/GenBank/DDBJ databases">
        <authorList>
            <person name="de Groot N.N."/>
        </authorList>
    </citation>
    <scope>NUCLEOTIDE SEQUENCE [LARGE SCALE GENOMIC DNA]</scope>
    <source>
        <strain evidence="3 4">CGMCC 1.3702</strain>
    </source>
</reference>
<feature type="domain" description="Insertion element IS150 protein InsJ-like helix-turn-helix" evidence="2">
    <location>
        <begin position="131"/>
        <end position="183"/>
    </location>
</feature>
<feature type="domain" description="Insertion element IS150 protein InsJ-like helix-turn-helix" evidence="2">
    <location>
        <begin position="69"/>
        <end position="110"/>
    </location>
</feature>
<dbReference type="PANTHER" id="PTHR33795:SF1">
    <property type="entry name" value="INSERTION ELEMENT IS150 PROTEIN INSJ"/>
    <property type="match status" value="1"/>
</dbReference>
<dbReference type="SUPFAM" id="SSF46689">
    <property type="entry name" value="Homeodomain-like"/>
    <property type="match status" value="2"/>
</dbReference>
<dbReference type="Gene3D" id="1.10.10.10">
    <property type="entry name" value="Winged helix-like DNA-binding domain superfamily/Winged helix DNA-binding domain"/>
    <property type="match status" value="3"/>
</dbReference>
<dbReference type="InterPro" id="IPR055247">
    <property type="entry name" value="InsJ-like_HTH"/>
</dbReference>
<dbReference type="GO" id="GO:0043565">
    <property type="term" value="F:sequence-specific DNA binding"/>
    <property type="evidence" value="ECO:0007669"/>
    <property type="project" value="InterPro"/>
</dbReference>
<proteinExistence type="inferred from homology"/>
<evidence type="ECO:0000256" key="1">
    <source>
        <dbReference type="ARBA" id="ARBA00038232"/>
    </source>
</evidence>